<sequence length="185" mass="21287">MNFDQEVQPDVAQADEEITRKILLIAQKIPNCSVQEQTALLIKLVDIVSYVVRDGNLKLLIQNIKDSNIINIIRDSVNTEVKQLRIARNSLFSILFSFPFRHNVFIDANLTEFSPTKNLKAQIQDLERTENPNRSTRIISKLHKIKSNLLKAKTIYRASLKTLKKERFKSISGRLQNNLLQALMT</sequence>
<dbReference type="AlphaFoldDB" id="A0A5J4UT11"/>
<gene>
    <name evidence="1" type="ORF">EZS28_031392</name>
</gene>
<dbReference type="EMBL" id="SNRW01013041">
    <property type="protein sequence ID" value="KAA6373081.1"/>
    <property type="molecule type" value="Genomic_DNA"/>
</dbReference>
<reference evidence="1 2" key="1">
    <citation type="submission" date="2019-03" db="EMBL/GenBank/DDBJ databases">
        <title>Single cell metagenomics reveals metabolic interactions within the superorganism composed of flagellate Streblomastix strix and complex community of Bacteroidetes bacteria on its surface.</title>
        <authorList>
            <person name="Treitli S.C."/>
            <person name="Kolisko M."/>
            <person name="Husnik F."/>
            <person name="Keeling P."/>
            <person name="Hampl V."/>
        </authorList>
    </citation>
    <scope>NUCLEOTIDE SEQUENCE [LARGE SCALE GENOMIC DNA]</scope>
    <source>
        <strain evidence="1">ST1C</strain>
    </source>
</reference>
<evidence type="ECO:0000313" key="2">
    <source>
        <dbReference type="Proteomes" id="UP000324800"/>
    </source>
</evidence>
<evidence type="ECO:0000313" key="1">
    <source>
        <dbReference type="EMBL" id="KAA6373081.1"/>
    </source>
</evidence>
<proteinExistence type="predicted"/>
<organism evidence="1 2">
    <name type="scientific">Streblomastix strix</name>
    <dbReference type="NCBI Taxonomy" id="222440"/>
    <lineage>
        <taxon>Eukaryota</taxon>
        <taxon>Metamonada</taxon>
        <taxon>Preaxostyla</taxon>
        <taxon>Oxymonadida</taxon>
        <taxon>Streblomastigidae</taxon>
        <taxon>Streblomastix</taxon>
    </lineage>
</organism>
<dbReference type="Proteomes" id="UP000324800">
    <property type="component" value="Unassembled WGS sequence"/>
</dbReference>
<comment type="caution">
    <text evidence="1">The sequence shown here is derived from an EMBL/GenBank/DDBJ whole genome shotgun (WGS) entry which is preliminary data.</text>
</comment>
<accession>A0A5J4UT11</accession>
<protein>
    <submittedName>
        <fullName evidence="1">Uncharacterized protein</fullName>
    </submittedName>
</protein>
<name>A0A5J4UT11_9EUKA</name>